<dbReference type="EMBL" id="JAFHDT010000938">
    <property type="protein sequence ID" value="KAI7789214.1"/>
    <property type="molecule type" value="Genomic_DNA"/>
</dbReference>
<dbReference type="GO" id="GO:0030246">
    <property type="term" value="F:carbohydrate binding"/>
    <property type="evidence" value="ECO:0007669"/>
    <property type="project" value="UniProtKB-KW"/>
</dbReference>
<keyword evidence="5" id="KW-1185">Reference proteome</keyword>
<dbReference type="InterPro" id="IPR016186">
    <property type="entry name" value="C-type_lectin-like/link_sf"/>
</dbReference>
<dbReference type="GO" id="GO:0016020">
    <property type="term" value="C:membrane"/>
    <property type="evidence" value="ECO:0007669"/>
    <property type="project" value="UniProtKB-SubCell"/>
</dbReference>
<dbReference type="SUPFAM" id="SSF56436">
    <property type="entry name" value="C-type lectin-like"/>
    <property type="match status" value="1"/>
</dbReference>
<organism evidence="4 5">
    <name type="scientific">Triplophysa rosa</name>
    <name type="common">Cave loach</name>
    <dbReference type="NCBI Taxonomy" id="992332"/>
    <lineage>
        <taxon>Eukaryota</taxon>
        <taxon>Metazoa</taxon>
        <taxon>Chordata</taxon>
        <taxon>Craniata</taxon>
        <taxon>Vertebrata</taxon>
        <taxon>Euteleostomi</taxon>
        <taxon>Actinopterygii</taxon>
        <taxon>Neopterygii</taxon>
        <taxon>Teleostei</taxon>
        <taxon>Ostariophysi</taxon>
        <taxon>Cypriniformes</taxon>
        <taxon>Nemacheilidae</taxon>
        <taxon>Triplophysa</taxon>
    </lineage>
</organism>
<dbReference type="InterPro" id="IPR033992">
    <property type="entry name" value="NKR-like_CTLD"/>
</dbReference>
<evidence type="ECO:0000259" key="3">
    <source>
        <dbReference type="PROSITE" id="PS50041"/>
    </source>
</evidence>
<dbReference type="CDD" id="cd03593">
    <property type="entry name" value="CLECT_NK_receptors_like"/>
    <property type="match status" value="1"/>
</dbReference>
<sequence>MDQRSDNFKWVYYNFSFYYFSSEKKSWSNSRQDCKQRGADLVIINSKEEQEFLQKSTAGYYFWIGLRKKKEVWNWIDETTSSTSLWMNGYPRRYNNYCALTSTSGFADDSCNYNYGWICENRVSNRS</sequence>
<dbReference type="InterPro" id="IPR050111">
    <property type="entry name" value="C-type_lectin/snaclec_domain"/>
</dbReference>
<evidence type="ECO:0000313" key="4">
    <source>
        <dbReference type="EMBL" id="KAI7789214.1"/>
    </source>
</evidence>
<comment type="subcellular location">
    <subcellularLocation>
        <location evidence="1">Membrane</location>
        <topology evidence="1">Single-pass membrane protein</topology>
    </subcellularLocation>
</comment>
<comment type="caution">
    <text evidence="4">The sequence shown here is derived from an EMBL/GenBank/DDBJ whole genome shotgun (WGS) entry which is preliminary data.</text>
</comment>
<dbReference type="Pfam" id="PF00059">
    <property type="entry name" value="Lectin_C"/>
    <property type="match status" value="1"/>
</dbReference>
<dbReference type="InterPro" id="IPR016187">
    <property type="entry name" value="CTDL_fold"/>
</dbReference>
<evidence type="ECO:0000256" key="1">
    <source>
        <dbReference type="ARBA" id="ARBA00004167"/>
    </source>
</evidence>
<keyword evidence="2" id="KW-0430">Lectin</keyword>
<evidence type="ECO:0000256" key="2">
    <source>
        <dbReference type="ARBA" id="ARBA00022734"/>
    </source>
</evidence>
<dbReference type="PANTHER" id="PTHR22803">
    <property type="entry name" value="MANNOSE, PHOSPHOLIPASE, LECTIN RECEPTOR RELATED"/>
    <property type="match status" value="1"/>
</dbReference>
<dbReference type="SMART" id="SM00034">
    <property type="entry name" value="CLECT"/>
    <property type="match status" value="1"/>
</dbReference>
<protein>
    <submittedName>
        <fullName evidence="4">CD209 antigen-like protein E</fullName>
    </submittedName>
</protein>
<dbReference type="Proteomes" id="UP001059041">
    <property type="component" value="Unassembled WGS sequence"/>
</dbReference>
<dbReference type="Gene3D" id="3.10.100.10">
    <property type="entry name" value="Mannose-Binding Protein A, subunit A"/>
    <property type="match status" value="1"/>
</dbReference>
<dbReference type="InterPro" id="IPR001304">
    <property type="entry name" value="C-type_lectin-like"/>
</dbReference>
<proteinExistence type="predicted"/>
<gene>
    <name evidence="4" type="ORF">IRJ41_002766</name>
</gene>
<feature type="domain" description="C-type lectin" evidence="3">
    <location>
        <begin position="13"/>
        <end position="120"/>
    </location>
</feature>
<evidence type="ECO:0000313" key="5">
    <source>
        <dbReference type="Proteomes" id="UP001059041"/>
    </source>
</evidence>
<accession>A0A9W7T405</accession>
<name>A0A9W7T405_TRIRA</name>
<dbReference type="AlphaFoldDB" id="A0A9W7T405"/>
<dbReference type="PROSITE" id="PS50041">
    <property type="entry name" value="C_TYPE_LECTIN_2"/>
    <property type="match status" value="1"/>
</dbReference>
<reference evidence="4" key="1">
    <citation type="submission" date="2021-02" db="EMBL/GenBank/DDBJ databases">
        <title>Comparative genomics reveals that relaxation of natural selection precedes convergent phenotypic evolution of cavefish.</title>
        <authorList>
            <person name="Peng Z."/>
        </authorList>
    </citation>
    <scope>NUCLEOTIDE SEQUENCE</scope>
    <source>
        <tissue evidence="4">Muscle</tissue>
    </source>
</reference>